<evidence type="ECO:0000256" key="5">
    <source>
        <dbReference type="ARBA" id="ARBA00022989"/>
    </source>
</evidence>
<dbReference type="InterPro" id="IPR007943">
    <property type="entry name" value="Asp-B-hydro/Triadin_dom"/>
</dbReference>
<evidence type="ECO:0000259" key="12">
    <source>
        <dbReference type="Pfam" id="PF05279"/>
    </source>
</evidence>
<evidence type="ECO:0000256" key="4">
    <source>
        <dbReference type="ARBA" id="ARBA00022692"/>
    </source>
</evidence>
<evidence type="ECO:0000313" key="13">
    <source>
        <dbReference type="Proteomes" id="UP000695026"/>
    </source>
</evidence>
<evidence type="ECO:0000256" key="6">
    <source>
        <dbReference type="ARBA" id="ARBA00023136"/>
    </source>
</evidence>
<keyword evidence="13" id="KW-1185">Reference proteome</keyword>
<feature type="region of interest" description="Disordered" evidence="10">
    <location>
        <begin position="177"/>
        <end position="282"/>
    </location>
</feature>
<dbReference type="PANTHER" id="PTHR14106">
    <property type="entry name" value="TRIADIN"/>
    <property type="match status" value="1"/>
</dbReference>
<gene>
    <name evidence="14" type="primary">LOC103063952</name>
</gene>
<evidence type="ECO:0000256" key="9">
    <source>
        <dbReference type="ARBA" id="ARBA00046074"/>
    </source>
</evidence>
<dbReference type="PANTHER" id="PTHR14106:SF0">
    <property type="entry name" value="TRIADIN"/>
    <property type="match status" value="1"/>
</dbReference>
<keyword evidence="4 11" id="KW-0812">Transmembrane</keyword>
<evidence type="ECO:0000256" key="2">
    <source>
        <dbReference type="ARBA" id="ARBA00016711"/>
    </source>
</evidence>
<dbReference type="OMA" id="ETTDWFY"/>
<accession>A0A9F5IW50</accession>
<keyword evidence="8" id="KW-0325">Glycoprotein</keyword>
<dbReference type="AlphaFoldDB" id="A0A9F5IW50"/>
<evidence type="ECO:0000313" key="14">
    <source>
        <dbReference type="RefSeq" id="XP_025020116.1"/>
    </source>
</evidence>
<evidence type="ECO:0000256" key="3">
    <source>
        <dbReference type="ARBA" id="ARBA00022553"/>
    </source>
</evidence>
<keyword evidence="6 11" id="KW-0472">Membrane</keyword>
<dbReference type="GO" id="GO:0005886">
    <property type="term" value="C:plasma membrane"/>
    <property type="evidence" value="ECO:0007669"/>
    <property type="project" value="TreeGrafter"/>
</dbReference>
<keyword evidence="5 11" id="KW-1133">Transmembrane helix</keyword>
<dbReference type="OrthoDB" id="9908116at2759"/>
<proteinExistence type="predicted"/>
<comment type="function">
    <text evidence="9">Contributes to the regulation of lumenal Ca2+ release via the sarcoplasmic reticulum calcium release channels RYR1 and RYR2, a key step in triggering skeletal and heart muscle contraction. Required for normal organization of the triad junction, where T-tubules and the sarcoplasmic reticulum terminal cisternae are in close contact. Required for normal skeletal muscle strength. Plays a role in excitation-contraction coupling in the heart and in regulating the rate of heart beats.</text>
</comment>
<evidence type="ECO:0000256" key="1">
    <source>
        <dbReference type="ARBA" id="ARBA00004157"/>
    </source>
</evidence>
<dbReference type="Proteomes" id="UP000695026">
    <property type="component" value="Unplaced"/>
</dbReference>
<dbReference type="GO" id="GO:0014701">
    <property type="term" value="C:junctional sarcoplasmic reticulum membrane"/>
    <property type="evidence" value="ECO:0007669"/>
    <property type="project" value="TreeGrafter"/>
</dbReference>
<feature type="domain" description="Aspartyl beta-hydroxylase/Triadin" evidence="12">
    <location>
        <begin position="45"/>
        <end position="77"/>
    </location>
</feature>
<dbReference type="GO" id="GO:0010880">
    <property type="term" value="P:regulation of release of sequestered calcium ion into cytosol by sarcoplasmic reticulum"/>
    <property type="evidence" value="ECO:0007669"/>
    <property type="project" value="TreeGrafter"/>
</dbReference>
<protein>
    <recommendedName>
        <fullName evidence="2">Triadin</fullName>
    </recommendedName>
</protein>
<dbReference type="GO" id="GO:0005102">
    <property type="term" value="F:signaling receptor binding"/>
    <property type="evidence" value="ECO:0007669"/>
    <property type="project" value="InterPro"/>
</dbReference>
<name>A0A9F5IW50_PYTBI</name>
<evidence type="ECO:0000256" key="11">
    <source>
        <dbReference type="SAM" id="Phobius"/>
    </source>
</evidence>
<dbReference type="InterPro" id="IPR010798">
    <property type="entry name" value="Triadin"/>
</dbReference>
<dbReference type="GeneID" id="103063952"/>
<evidence type="ECO:0000256" key="7">
    <source>
        <dbReference type="ARBA" id="ARBA00023157"/>
    </source>
</evidence>
<dbReference type="RefSeq" id="XP_025020116.1">
    <property type="nucleotide sequence ID" value="XM_025164348.1"/>
</dbReference>
<dbReference type="KEGG" id="pbi:103063952"/>
<feature type="transmembrane region" description="Helical" evidence="11">
    <location>
        <begin position="47"/>
        <end position="70"/>
    </location>
</feature>
<comment type="subcellular location">
    <subcellularLocation>
        <location evidence="1">Sarcoplasmic reticulum membrane</location>
        <topology evidence="1">Single-pass type II membrane protein</topology>
    </subcellularLocation>
</comment>
<dbReference type="GO" id="GO:0086036">
    <property type="term" value="P:regulation of cardiac muscle cell membrane potential"/>
    <property type="evidence" value="ECO:0007669"/>
    <property type="project" value="TreeGrafter"/>
</dbReference>
<organism evidence="13 14">
    <name type="scientific">Python bivittatus</name>
    <name type="common">Burmese python</name>
    <name type="synonym">Python molurus bivittatus</name>
    <dbReference type="NCBI Taxonomy" id="176946"/>
    <lineage>
        <taxon>Eukaryota</taxon>
        <taxon>Metazoa</taxon>
        <taxon>Chordata</taxon>
        <taxon>Craniata</taxon>
        <taxon>Vertebrata</taxon>
        <taxon>Euteleostomi</taxon>
        <taxon>Lepidosauria</taxon>
        <taxon>Squamata</taxon>
        <taxon>Bifurcata</taxon>
        <taxon>Unidentata</taxon>
        <taxon>Episquamata</taxon>
        <taxon>Toxicofera</taxon>
        <taxon>Serpentes</taxon>
        <taxon>Henophidia</taxon>
        <taxon>Pythonidae</taxon>
        <taxon>Python</taxon>
    </lineage>
</organism>
<dbReference type="Pfam" id="PF05279">
    <property type="entry name" value="Asp-B-Hydro_N"/>
    <property type="match status" value="1"/>
</dbReference>
<reference evidence="14" key="1">
    <citation type="submission" date="2025-08" db="UniProtKB">
        <authorList>
            <consortium name="RefSeq"/>
        </authorList>
    </citation>
    <scope>IDENTIFICATION</scope>
    <source>
        <tissue evidence="14">Liver</tissue>
    </source>
</reference>
<sequence>MTEITAEGPVSTTTVIDNKNGTVSVPHMKMSKRSVSEDFATTFSSPAAWLLVVALIITWSAVAIVMFDLVDYKTLAGQSINKLTTDPLRILHGAVEDSTNSIYGFLSLLSDLIFEDEDENGKGEGQPTLKVKEEIQPPVKKKEIQIDKPEKIEKVETKPPLKEIQIDRSERQEKIEKKLPLKVIHKEKPEKPEKPKKLEKTKKLEKVEKPQKKELVKVLPKEKPERHVSSKEKPAKQEKKKAPPSPKDKKSSQVEEKIKKDVKGKKTETKAPERLKPKEIKAEEVTLPKAKEKKETALVVREKLDQKDQFAFCRYMIDMFAHGNMYTGI</sequence>
<keyword evidence="7" id="KW-1015">Disulfide bond</keyword>
<keyword evidence="3" id="KW-0597">Phosphoprotein</keyword>
<dbReference type="GO" id="GO:0060047">
    <property type="term" value="P:heart contraction"/>
    <property type="evidence" value="ECO:0007669"/>
    <property type="project" value="TreeGrafter"/>
</dbReference>
<evidence type="ECO:0000256" key="10">
    <source>
        <dbReference type="SAM" id="MobiDB-lite"/>
    </source>
</evidence>
<evidence type="ECO:0000256" key="8">
    <source>
        <dbReference type="ARBA" id="ARBA00023180"/>
    </source>
</evidence>
<feature type="region of interest" description="Disordered" evidence="10">
    <location>
        <begin position="150"/>
        <end position="169"/>
    </location>
</feature>